<dbReference type="PANTHER" id="PTHR43877">
    <property type="entry name" value="AMINOALKYLPHOSPHONATE N-ACETYLTRANSFERASE-RELATED-RELATED"/>
    <property type="match status" value="1"/>
</dbReference>
<dbReference type="InterPro" id="IPR000182">
    <property type="entry name" value="GNAT_dom"/>
</dbReference>
<dbReference type="PROSITE" id="PS51186">
    <property type="entry name" value="GNAT"/>
    <property type="match status" value="1"/>
</dbReference>
<dbReference type="Gene3D" id="3.40.630.30">
    <property type="match status" value="1"/>
</dbReference>
<dbReference type="Proteomes" id="UP001595722">
    <property type="component" value="Unassembled WGS sequence"/>
</dbReference>
<name>A0ABV7VPD1_9GAMM</name>
<keyword evidence="1" id="KW-0808">Transferase</keyword>
<evidence type="ECO:0000256" key="1">
    <source>
        <dbReference type="ARBA" id="ARBA00022679"/>
    </source>
</evidence>
<dbReference type="InterPro" id="IPR050832">
    <property type="entry name" value="Bact_Acetyltransf"/>
</dbReference>
<dbReference type="SUPFAM" id="SSF55729">
    <property type="entry name" value="Acyl-CoA N-acyltransferases (Nat)"/>
    <property type="match status" value="1"/>
</dbReference>
<dbReference type="InterPro" id="IPR016181">
    <property type="entry name" value="Acyl_CoA_acyltransferase"/>
</dbReference>
<keyword evidence="5" id="KW-1185">Reference proteome</keyword>
<dbReference type="EMBL" id="JBHRYB010000001">
    <property type="protein sequence ID" value="MFC3678962.1"/>
    <property type="molecule type" value="Genomic_DNA"/>
</dbReference>
<protein>
    <submittedName>
        <fullName evidence="4">GNAT family N-acetyltransferase</fullName>
    </submittedName>
</protein>
<dbReference type="Pfam" id="PF00583">
    <property type="entry name" value="Acetyltransf_1"/>
    <property type="match status" value="1"/>
</dbReference>
<evidence type="ECO:0000259" key="3">
    <source>
        <dbReference type="PROSITE" id="PS51186"/>
    </source>
</evidence>
<proteinExistence type="predicted"/>
<evidence type="ECO:0000256" key="2">
    <source>
        <dbReference type="ARBA" id="ARBA00023315"/>
    </source>
</evidence>
<gene>
    <name evidence="4" type="ORF">ACFOMG_02390</name>
</gene>
<dbReference type="RefSeq" id="WP_376864538.1">
    <property type="nucleotide sequence ID" value="NZ_JBHRYB010000001.1"/>
</dbReference>
<comment type="caution">
    <text evidence="4">The sequence shown here is derived from an EMBL/GenBank/DDBJ whole genome shotgun (WGS) entry which is preliminary data.</text>
</comment>
<keyword evidence="2" id="KW-0012">Acyltransferase</keyword>
<dbReference type="CDD" id="cd04301">
    <property type="entry name" value="NAT_SF"/>
    <property type="match status" value="1"/>
</dbReference>
<accession>A0ABV7VPD1</accession>
<organism evidence="4 5">
    <name type="scientific">Bacterioplanoides pacificum</name>
    <dbReference type="NCBI Taxonomy" id="1171596"/>
    <lineage>
        <taxon>Bacteria</taxon>
        <taxon>Pseudomonadati</taxon>
        <taxon>Pseudomonadota</taxon>
        <taxon>Gammaproteobacteria</taxon>
        <taxon>Oceanospirillales</taxon>
        <taxon>Oceanospirillaceae</taxon>
        <taxon>Bacterioplanoides</taxon>
    </lineage>
</organism>
<reference evidence="5" key="1">
    <citation type="journal article" date="2019" name="Int. J. Syst. Evol. Microbiol.">
        <title>The Global Catalogue of Microorganisms (GCM) 10K type strain sequencing project: providing services to taxonomists for standard genome sequencing and annotation.</title>
        <authorList>
            <consortium name="The Broad Institute Genomics Platform"/>
            <consortium name="The Broad Institute Genome Sequencing Center for Infectious Disease"/>
            <person name="Wu L."/>
            <person name="Ma J."/>
        </authorList>
    </citation>
    <scope>NUCLEOTIDE SEQUENCE [LARGE SCALE GENOMIC DNA]</scope>
    <source>
        <strain evidence="5">KCTC 42424</strain>
    </source>
</reference>
<dbReference type="PANTHER" id="PTHR43877:SF2">
    <property type="entry name" value="AMINOALKYLPHOSPHONATE N-ACETYLTRANSFERASE-RELATED"/>
    <property type="match status" value="1"/>
</dbReference>
<feature type="domain" description="N-acetyltransferase" evidence="3">
    <location>
        <begin position="1"/>
        <end position="161"/>
    </location>
</feature>
<evidence type="ECO:0000313" key="4">
    <source>
        <dbReference type="EMBL" id="MFC3678962.1"/>
    </source>
</evidence>
<sequence length="161" mass="17231">MQTDIIIADYHNARHQAAISQLMDHYARDPMGGGEALPDAILDNIATGLAGVDGAFTVLALQQEKAVGLINALPGFSTFKCKPLINIHDVVVVDGLRGQGIAGLMMARVEDVARQRGCCKLTLEVLQGNSAAQASYRNSGFDGYELDPQMGSALFWQKVLS</sequence>
<evidence type="ECO:0000313" key="5">
    <source>
        <dbReference type="Proteomes" id="UP001595722"/>
    </source>
</evidence>